<protein>
    <submittedName>
        <fullName evidence="2">Uncharacterized protein</fullName>
    </submittedName>
</protein>
<feature type="transmembrane region" description="Helical" evidence="1">
    <location>
        <begin position="79"/>
        <end position="97"/>
    </location>
</feature>
<gene>
    <name evidence="2" type="ORF">COS18_00530</name>
</gene>
<sequence>MEKKLQATLADNTLKKQEGNYKEQQKPKVTKIKRTYLWAMFLFLFGSLPVYLWLIFFLLKAIGNPDPWAFGLLPDVINRPIIILFIIFTSYKTIFYIKDLYNYKNGKGTDQAILESTQTWFRIFTVNYFLFFILNMGFSIFMVAPLVIIIIIFKFFPPYFFARFIYGKVLINIKEIIQEKNPHNQPKISTPAKVIFSVKKIILFLFLIFLAFIVIVFIIDYMTGNTLHLL</sequence>
<dbReference type="AlphaFoldDB" id="A0A2M7DQU2"/>
<keyword evidence="1" id="KW-1133">Transmembrane helix</keyword>
<dbReference type="Proteomes" id="UP000228896">
    <property type="component" value="Unassembled WGS sequence"/>
</dbReference>
<dbReference type="EMBL" id="PETS01000009">
    <property type="protein sequence ID" value="PIV52098.1"/>
    <property type="molecule type" value="Genomic_DNA"/>
</dbReference>
<keyword evidence="1" id="KW-0472">Membrane</keyword>
<feature type="transmembrane region" description="Helical" evidence="1">
    <location>
        <begin position="36"/>
        <end position="59"/>
    </location>
</feature>
<evidence type="ECO:0000313" key="3">
    <source>
        <dbReference type="Proteomes" id="UP000228896"/>
    </source>
</evidence>
<proteinExistence type="predicted"/>
<feature type="transmembrane region" description="Helical" evidence="1">
    <location>
        <begin position="201"/>
        <end position="222"/>
    </location>
</feature>
<name>A0A2M7DQU2_9BACT</name>
<reference evidence="3" key="1">
    <citation type="submission" date="2017-09" db="EMBL/GenBank/DDBJ databases">
        <title>Depth-based differentiation of microbial function through sediment-hosted aquifers and enrichment of novel symbionts in the deep terrestrial subsurface.</title>
        <authorList>
            <person name="Probst A.J."/>
            <person name="Ladd B."/>
            <person name="Jarett J.K."/>
            <person name="Geller-Mcgrath D.E."/>
            <person name="Sieber C.M.K."/>
            <person name="Emerson J.B."/>
            <person name="Anantharaman K."/>
            <person name="Thomas B.C."/>
            <person name="Malmstrom R."/>
            <person name="Stieglmeier M."/>
            <person name="Klingl A."/>
            <person name="Woyke T."/>
            <person name="Ryan C.M."/>
            <person name="Banfield J.F."/>
        </authorList>
    </citation>
    <scope>NUCLEOTIDE SEQUENCE [LARGE SCALE GENOMIC DNA]</scope>
</reference>
<keyword evidence="1" id="KW-0812">Transmembrane</keyword>
<evidence type="ECO:0000313" key="2">
    <source>
        <dbReference type="EMBL" id="PIV52098.1"/>
    </source>
</evidence>
<accession>A0A2M7DQU2</accession>
<organism evidence="2 3">
    <name type="scientific">Candidatus Falkowbacteria bacterium CG02_land_8_20_14_3_00_36_14</name>
    <dbReference type="NCBI Taxonomy" id="1974560"/>
    <lineage>
        <taxon>Bacteria</taxon>
        <taxon>Candidatus Falkowiibacteriota</taxon>
    </lineage>
</organism>
<comment type="caution">
    <text evidence="2">The sequence shown here is derived from an EMBL/GenBank/DDBJ whole genome shotgun (WGS) entry which is preliminary data.</text>
</comment>
<feature type="transmembrane region" description="Helical" evidence="1">
    <location>
        <begin position="128"/>
        <end position="153"/>
    </location>
</feature>
<evidence type="ECO:0000256" key="1">
    <source>
        <dbReference type="SAM" id="Phobius"/>
    </source>
</evidence>